<dbReference type="InterPro" id="IPR059215">
    <property type="entry name" value="BRCT2_TopBP1-like"/>
</dbReference>
<feature type="compositionally biased region" description="Polar residues" evidence="2">
    <location>
        <begin position="877"/>
        <end position="887"/>
    </location>
</feature>
<dbReference type="FunFam" id="3.40.50.10190:FF:000057">
    <property type="entry name" value="Transcription coactivator"/>
    <property type="match status" value="1"/>
</dbReference>
<dbReference type="AlphaFoldDB" id="A0A4Y7IZW4"/>
<dbReference type="GO" id="GO:0033314">
    <property type="term" value="P:mitotic DNA replication checkpoint signaling"/>
    <property type="evidence" value="ECO:0007669"/>
    <property type="project" value="TreeGrafter"/>
</dbReference>
<feature type="region of interest" description="Disordered" evidence="2">
    <location>
        <begin position="486"/>
        <end position="505"/>
    </location>
</feature>
<dbReference type="SUPFAM" id="SSF52113">
    <property type="entry name" value="BRCT domain"/>
    <property type="match status" value="5"/>
</dbReference>
<feature type="domain" description="BRCT" evidence="3">
    <location>
        <begin position="612"/>
        <end position="695"/>
    </location>
</feature>
<feature type="region of interest" description="Disordered" evidence="2">
    <location>
        <begin position="274"/>
        <end position="295"/>
    </location>
</feature>
<dbReference type="Proteomes" id="UP000316621">
    <property type="component" value="Chromosome 3"/>
</dbReference>
<dbReference type="Pfam" id="PF00533">
    <property type="entry name" value="BRCT"/>
    <property type="match status" value="1"/>
</dbReference>
<feature type="domain" description="BRCT" evidence="3">
    <location>
        <begin position="509"/>
        <end position="599"/>
    </location>
</feature>
<dbReference type="Pfam" id="PF12738">
    <property type="entry name" value="PTCB-BRCT"/>
    <property type="match status" value="1"/>
</dbReference>
<dbReference type="OMA" id="NLTRRCT"/>
<dbReference type="GO" id="GO:0007095">
    <property type="term" value="P:mitotic G2 DNA damage checkpoint signaling"/>
    <property type="evidence" value="ECO:0007669"/>
    <property type="project" value="TreeGrafter"/>
</dbReference>
<feature type="domain" description="BRCT" evidence="3">
    <location>
        <begin position="183"/>
        <end position="257"/>
    </location>
</feature>
<dbReference type="CDD" id="cd17731">
    <property type="entry name" value="BRCT_TopBP1_rpt2_like"/>
    <property type="match status" value="2"/>
</dbReference>
<dbReference type="InterPro" id="IPR036420">
    <property type="entry name" value="BRCT_dom_sf"/>
</dbReference>
<feature type="compositionally biased region" description="Basic and acidic residues" evidence="2">
    <location>
        <begin position="490"/>
        <end position="500"/>
    </location>
</feature>
<protein>
    <recommendedName>
        <fullName evidence="3">BRCT domain-containing protein</fullName>
    </recommendedName>
</protein>
<evidence type="ECO:0000256" key="2">
    <source>
        <dbReference type="SAM" id="MobiDB-lite"/>
    </source>
</evidence>
<dbReference type="CDD" id="cd17718">
    <property type="entry name" value="BRCT_TopBP1_rpt3"/>
    <property type="match status" value="1"/>
</dbReference>
<dbReference type="PANTHER" id="PTHR13561">
    <property type="entry name" value="DNA REPLICATION REGULATOR DPB11-RELATED"/>
    <property type="match status" value="1"/>
</dbReference>
<keyword evidence="5" id="KW-1185">Reference proteome</keyword>
<evidence type="ECO:0000313" key="4">
    <source>
        <dbReference type="EMBL" id="RZC54433.1"/>
    </source>
</evidence>
<dbReference type="CDD" id="cd00027">
    <property type="entry name" value="BRCT"/>
    <property type="match status" value="1"/>
</dbReference>
<dbReference type="Gene3D" id="3.40.50.10190">
    <property type="entry name" value="BRCT domain"/>
    <property type="match status" value="5"/>
</dbReference>
<dbReference type="FunFam" id="3.40.50.10190:FF:000061">
    <property type="entry name" value="Transcription coactivator"/>
    <property type="match status" value="1"/>
</dbReference>
<name>A0A4Y7IZW4_PAPSO</name>
<evidence type="ECO:0000259" key="3">
    <source>
        <dbReference type="PROSITE" id="PS50172"/>
    </source>
</evidence>
<dbReference type="GO" id="GO:0007143">
    <property type="term" value="P:female meiotic nuclear division"/>
    <property type="evidence" value="ECO:0007669"/>
    <property type="project" value="EnsemblPlants"/>
</dbReference>
<feature type="domain" description="BRCT" evidence="3">
    <location>
        <begin position="348"/>
        <end position="440"/>
    </location>
</feature>
<accession>A0A4Y7IZW4</accession>
<evidence type="ECO:0000313" key="5">
    <source>
        <dbReference type="Proteomes" id="UP000316621"/>
    </source>
</evidence>
<dbReference type="PANTHER" id="PTHR13561:SF20">
    <property type="entry name" value="DNA TOPOISOMERASE 2-BINDING PROTEIN 1"/>
    <property type="match status" value="1"/>
</dbReference>
<dbReference type="STRING" id="3469.A0A4Y7IZW4"/>
<evidence type="ECO:0000256" key="1">
    <source>
        <dbReference type="ARBA" id="ARBA00022737"/>
    </source>
</evidence>
<organism evidence="4 5">
    <name type="scientific">Papaver somniferum</name>
    <name type="common">Opium poppy</name>
    <dbReference type="NCBI Taxonomy" id="3469"/>
    <lineage>
        <taxon>Eukaryota</taxon>
        <taxon>Viridiplantae</taxon>
        <taxon>Streptophyta</taxon>
        <taxon>Embryophyta</taxon>
        <taxon>Tracheophyta</taxon>
        <taxon>Spermatophyta</taxon>
        <taxon>Magnoliopsida</taxon>
        <taxon>Ranunculales</taxon>
        <taxon>Papaveraceae</taxon>
        <taxon>Papaveroideae</taxon>
        <taxon>Papaver</taxon>
    </lineage>
</organism>
<dbReference type="SMART" id="SM00292">
    <property type="entry name" value="BRCT"/>
    <property type="match status" value="6"/>
</dbReference>
<dbReference type="PROSITE" id="PS50172">
    <property type="entry name" value="BRCT"/>
    <property type="match status" value="5"/>
</dbReference>
<dbReference type="InterPro" id="IPR001357">
    <property type="entry name" value="BRCT_dom"/>
</dbReference>
<dbReference type="FunFam" id="3.40.50.10190:FF:000052">
    <property type="entry name" value="Transcription coactivator"/>
    <property type="match status" value="1"/>
</dbReference>
<gene>
    <name evidence="4" type="ORF">C5167_013285</name>
</gene>
<dbReference type="Gramene" id="RZC54433">
    <property type="protein sequence ID" value="RZC54433"/>
    <property type="gene ID" value="C5167_013285"/>
</dbReference>
<feature type="region of interest" description="Disordered" evidence="2">
    <location>
        <begin position="869"/>
        <end position="899"/>
    </location>
</feature>
<reference evidence="4 5" key="1">
    <citation type="journal article" date="2018" name="Science">
        <title>The opium poppy genome and morphinan production.</title>
        <authorList>
            <person name="Guo L."/>
            <person name="Winzer T."/>
            <person name="Yang X."/>
            <person name="Li Y."/>
            <person name="Ning Z."/>
            <person name="He Z."/>
            <person name="Teodor R."/>
            <person name="Lu Y."/>
            <person name="Bowser T.A."/>
            <person name="Graham I.A."/>
            <person name="Ye K."/>
        </authorList>
    </citation>
    <scope>NUCLEOTIDE SEQUENCE [LARGE SCALE GENOMIC DNA]</scope>
    <source>
        <strain evidence="5">cv. HN1</strain>
        <tissue evidence="4">Leaves</tissue>
    </source>
</reference>
<keyword evidence="1" id="KW-0677">Repeat</keyword>
<proteinExistence type="predicted"/>
<feature type="domain" description="BRCT" evidence="3">
    <location>
        <begin position="101"/>
        <end position="185"/>
    </location>
</feature>
<dbReference type="EMBL" id="CM010717">
    <property type="protein sequence ID" value="RZC54433.1"/>
    <property type="molecule type" value="Genomic_DNA"/>
</dbReference>
<dbReference type="GO" id="GO:0006270">
    <property type="term" value="P:DNA replication initiation"/>
    <property type="evidence" value="ECO:0007669"/>
    <property type="project" value="TreeGrafter"/>
</dbReference>
<sequence>MERTKSFKGSNVFLSRNLVLPDKFDAVHDSLKQNGAEVFLCCDPSRSGTNDYHVISAPSHDKFEDLLAKGCKLLGTELVISCGKENRALPKNKGFTCCLAMDGVKVLATGFDNNEKGKIEKLVTAMGGVFQTRAASDTDFVICKNVLSGKYKWGLQTLKKPVITINWLYQCWSEHRLVPHEQYRVLPFSGLTICFTRIAADVRKEMENLIVHNGGQYSEGDKYRVAQKWGHIRIVTKDWLRDSFNRKVYLPEDAYLVRGITMSANHVLKNELREKNYQDKKSTNSQSGPGPIAADSEATLSQNISSAISDSSVIMKGEEGIEAPPPSKIEDKEETLDSCVADDSQSEDSGLYLSDCRILLVGFHAAEMRKLVNKVRRGGGSRYMAFNDRLTHIVVGTPTENERRELRRYAAAGVIYVVRAVWLDDCDQEKKELPVSKRHVVPDLILPKDSVFSDKATKIGTRQGHNFITPPSVPDHLTQCFRPSMPQEQTEERKTMEASKQESSMVKKNSSNIFRGSVFRFSSSFPLDRRAEIVEWIKQGGGEIVDGQSELNVNFTVECHGLVTKAGNVSQSQTTIVSTHWIRSCLEDACMPDVGSHIIYSPVPCKIPLPGFEAFRFCVSQYEEKDRLLLRNLCFVLGAKFTEKLSKKVTHLLCKFTNGPKYEAACKWGMQTVTSEWISECIRQNAVVSAHPFRPKEMTAQDREAGLATMSQYTTQAARMISGEDVPSQSQSQSQFAMKSSHTFGKKSTNLSVEAEYPSATYKKRAKVSANNDKIDLLPLDVCANVSSCTMKSIKTSEGGNIRDDGSHDVPDVAAAIEDLLEESSKIQDMALSGRTISDRSIFSPDHSIITQNPATSHSAIQISTSWLSRKEKQDDGNQCDSSSVQGVNEHRTYDGFSETQTESQVVVYEEDLSGRQMMIDRHRTRSSMT</sequence>